<evidence type="ECO:0000256" key="3">
    <source>
        <dbReference type="ARBA" id="ARBA00022801"/>
    </source>
</evidence>
<evidence type="ECO:0000256" key="1">
    <source>
        <dbReference type="ARBA" id="ARBA00022670"/>
    </source>
</evidence>
<keyword evidence="1 6" id="KW-0645">Protease</keyword>
<evidence type="ECO:0000259" key="8">
    <source>
        <dbReference type="Pfam" id="PF01435"/>
    </source>
</evidence>
<dbReference type="InterPro" id="IPR051156">
    <property type="entry name" value="Mito/Outer_Membr_Metalloprot"/>
</dbReference>
<dbReference type="GO" id="GO:0004222">
    <property type="term" value="F:metalloendopeptidase activity"/>
    <property type="evidence" value="ECO:0007669"/>
    <property type="project" value="InterPro"/>
</dbReference>
<keyword evidence="7" id="KW-0472">Membrane</keyword>
<keyword evidence="3 6" id="KW-0378">Hydrolase</keyword>
<feature type="transmembrane region" description="Helical" evidence="7">
    <location>
        <begin position="103"/>
        <end position="127"/>
    </location>
</feature>
<accession>A0A2P8GM57</accession>
<evidence type="ECO:0000256" key="2">
    <source>
        <dbReference type="ARBA" id="ARBA00022723"/>
    </source>
</evidence>
<protein>
    <submittedName>
        <fullName evidence="9">Peptidase M48-like protein</fullName>
    </submittedName>
</protein>
<dbReference type="PANTHER" id="PTHR22726">
    <property type="entry name" value="METALLOENDOPEPTIDASE OMA1"/>
    <property type="match status" value="1"/>
</dbReference>
<dbReference type="RefSeq" id="WP_106601281.1">
    <property type="nucleotide sequence ID" value="NZ_PYGK01000002.1"/>
</dbReference>
<evidence type="ECO:0000256" key="4">
    <source>
        <dbReference type="ARBA" id="ARBA00022833"/>
    </source>
</evidence>
<dbReference type="CDD" id="cd07332">
    <property type="entry name" value="M48C_Oma1_like"/>
    <property type="match status" value="1"/>
</dbReference>
<keyword evidence="7" id="KW-0812">Transmembrane</keyword>
<evidence type="ECO:0000313" key="9">
    <source>
        <dbReference type="EMBL" id="PSL35036.1"/>
    </source>
</evidence>
<feature type="domain" description="Peptidase M48" evidence="8">
    <location>
        <begin position="177"/>
        <end position="329"/>
    </location>
</feature>
<keyword evidence="2" id="KW-0479">Metal-binding</keyword>
<dbReference type="EMBL" id="PYGK01000002">
    <property type="protein sequence ID" value="PSL35036.1"/>
    <property type="molecule type" value="Genomic_DNA"/>
</dbReference>
<evidence type="ECO:0000256" key="6">
    <source>
        <dbReference type="RuleBase" id="RU003983"/>
    </source>
</evidence>
<evidence type="ECO:0000256" key="7">
    <source>
        <dbReference type="SAM" id="Phobius"/>
    </source>
</evidence>
<comment type="similarity">
    <text evidence="6">Belongs to the peptidase M48 family.</text>
</comment>
<dbReference type="OrthoDB" id="9810445at2"/>
<dbReference type="GO" id="GO:0051603">
    <property type="term" value="P:proteolysis involved in protein catabolic process"/>
    <property type="evidence" value="ECO:0007669"/>
    <property type="project" value="TreeGrafter"/>
</dbReference>
<dbReference type="Proteomes" id="UP000240978">
    <property type="component" value="Unassembled WGS sequence"/>
</dbReference>
<dbReference type="Gene3D" id="3.30.2010.10">
    <property type="entry name" value="Metalloproteases ('zincins'), catalytic domain"/>
    <property type="match status" value="1"/>
</dbReference>
<keyword evidence="5 6" id="KW-0482">Metalloprotease</keyword>
<comment type="caution">
    <text evidence="9">The sequence shown here is derived from an EMBL/GenBank/DDBJ whole genome shotgun (WGS) entry which is preliminary data.</text>
</comment>
<dbReference type="GO" id="GO:0016020">
    <property type="term" value="C:membrane"/>
    <property type="evidence" value="ECO:0007669"/>
    <property type="project" value="TreeGrafter"/>
</dbReference>
<keyword evidence="7" id="KW-1133">Transmembrane helix</keyword>
<dbReference type="PANTHER" id="PTHR22726:SF1">
    <property type="entry name" value="METALLOENDOPEPTIDASE OMA1, MITOCHONDRIAL"/>
    <property type="match status" value="1"/>
</dbReference>
<evidence type="ECO:0000256" key="5">
    <source>
        <dbReference type="ARBA" id="ARBA00023049"/>
    </source>
</evidence>
<name>A0A2P8GM57_9BACT</name>
<reference evidence="9 10" key="1">
    <citation type="submission" date="2018-03" db="EMBL/GenBank/DDBJ databases">
        <title>Genomic Encyclopedia of Archaeal and Bacterial Type Strains, Phase II (KMG-II): from individual species to whole genera.</title>
        <authorList>
            <person name="Goeker M."/>
        </authorList>
    </citation>
    <scope>NUCLEOTIDE SEQUENCE [LARGE SCALE GENOMIC DNA]</scope>
    <source>
        <strain evidence="9 10">DSM 18107</strain>
    </source>
</reference>
<comment type="cofactor">
    <cofactor evidence="6">
        <name>Zn(2+)</name>
        <dbReference type="ChEBI" id="CHEBI:29105"/>
    </cofactor>
    <text evidence="6">Binds 1 zinc ion per subunit.</text>
</comment>
<dbReference type="AlphaFoldDB" id="A0A2P8GM57"/>
<gene>
    <name evidence="9" type="ORF">CLV42_102610</name>
</gene>
<keyword evidence="10" id="KW-1185">Reference proteome</keyword>
<evidence type="ECO:0000313" key="10">
    <source>
        <dbReference type="Proteomes" id="UP000240978"/>
    </source>
</evidence>
<dbReference type="GO" id="GO:0046872">
    <property type="term" value="F:metal ion binding"/>
    <property type="evidence" value="ECO:0007669"/>
    <property type="project" value="UniProtKB-KW"/>
</dbReference>
<keyword evidence="4 6" id="KW-0862">Zinc</keyword>
<dbReference type="InterPro" id="IPR001915">
    <property type="entry name" value="Peptidase_M48"/>
</dbReference>
<sequence>MYKGLYYNHQVAKAIPVNVQVFEASLLLDYTLEGMPPEQLRWFFSEISVQVSDRNFIRIMYTGEGGGTLEVNDPVFVKEFLKNYKHIRGAGLQDLALRGGYKVGLIALAVLIGIVLATHFFILPWVADKVVDQLPRSFDKQIGIAARNSMQEKIDTAGSALLTQFAAQMKWDTSDSLVFTLVPSDIENAYALPGGYVMVYTGLLKKLHTKEELAALLSHEVAHVTRRHSVRKLCRDMSTSLLVSVLISDVGGIAGTLYANASAVYSLTYSRKYEEQADITGLETMRRNQIDQQGMVKLMQELKKLDHQLKIPEFISTHPLTENRISYVQQDIKAHPASARNNEKMEEIFRQLHQRYHE</sequence>
<organism evidence="9 10">
    <name type="scientific">Chitinophaga ginsengisoli</name>
    <dbReference type="NCBI Taxonomy" id="363837"/>
    <lineage>
        <taxon>Bacteria</taxon>
        <taxon>Pseudomonadati</taxon>
        <taxon>Bacteroidota</taxon>
        <taxon>Chitinophagia</taxon>
        <taxon>Chitinophagales</taxon>
        <taxon>Chitinophagaceae</taxon>
        <taxon>Chitinophaga</taxon>
    </lineage>
</organism>
<proteinExistence type="inferred from homology"/>
<dbReference type="Pfam" id="PF01435">
    <property type="entry name" value="Peptidase_M48"/>
    <property type="match status" value="1"/>
</dbReference>